<comment type="caution">
    <text evidence="1">The sequence shown here is derived from an EMBL/GenBank/DDBJ whole genome shotgun (WGS) entry which is preliminary data.</text>
</comment>
<proteinExistence type="predicted"/>
<dbReference type="EMBL" id="JANBVB010002029">
    <property type="protein sequence ID" value="KAJ2888466.1"/>
    <property type="molecule type" value="Genomic_DNA"/>
</dbReference>
<accession>A0ACC1LXZ7</accession>
<reference evidence="1" key="1">
    <citation type="submission" date="2022-07" db="EMBL/GenBank/DDBJ databases">
        <title>Phylogenomic reconstructions and comparative analyses of Kickxellomycotina fungi.</title>
        <authorList>
            <person name="Reynolds N.K."/>
            <person name="Stajich J.E."/>
            <person name="Barry K."/>
            <person name="Grigoriev I.V."/>
            <person name="Crous P."/>
            <person name="Smith M.E."/>
        </authorList>
    </citation>
    <scope>NUCLEOTIDE SEQUENCE</scope>
    <source>
        <strain evidence="1">CBS 190363</strain>
    </source>
</reference>
<sequence>MVFGRQRSSAQATAPQPRHSSVLVRASTLSCKAAADASRPLMVHPMSAPIYSNGAPAQPSPLPPSIAEDGCEVVPQFFPGYSSSMPQSPSARLAQSRHSAAYASSQRRAGSIKLPPSPGSDAGPKRYSNGSSVSSTSTMSMHSQNLSHRASYYEVFAPPSKNGNGE</sequence>
<keyword evidence="2" id="KW-1185">Reference proteome</keyword>
<evidence type="ECO:0000313" key="2">
    <source>
        <dbReference type="Proteomes" id="UP001139981"/>
    </source>
</evidence>
<dbReference type="Proteomes" id="UP001139981">
    <property type="component" value="Unassembled WGS sequence"/>
</dbReference>
<name>A0ACC1LXZ7_9FUNG</name>
<evidence type="ECO:0000313" key="1">
    <source>
        <dbReference type="EMBL" id="KAJ2888466.1"/>
    </source>
</evidence>
<protein>
    <submittedName>
        <fullName evidence="1">Uncharacterized protein</fullName>
    </submittedName>
</protein>
<gene>
    <name evidence="1" type="ORF">IWW38_004932</name>
</gene>
<organism evidence="1 2">
    <name type="scientific">Coemansia aciculifera</name>
    <dbReference type="NCBI Taxonomy" id="417176"/>
    <lineage>
        <taxon>Eukaryota</taxon>
        <taxon>Fungi</taxon>
        <taxon>Fungi incertae sedis</taxon>
        <taxon>Zoopagomycota</taxon>
        <taxon>Kickxellomycotina</taxon>
        <taxon>Kickxellomycetes</taxon>
        <taxon>Kickxellales</taxon>
        <taxon>Kickxellaceae</taxon>
        <taxon>Coemansia</taxon>
    </lineage>
</organism>